<dbReference type="PROSITE" id="PS50082">
    <property type="entry name" value="WD_REPEATS_2"/>
    <property type="match status" value="1"/>
</dbReference>
<feature type="non-terminal residue" evidence="5">
    <location>
        <position position="405"/>
    </location>
</feature>
<dbReference type="Gene3D" id="2.130.10.10">
    <property type="entry name" value="YVTN repeat-like/Quinoprotein amine dehydrogenase"/>
    <property type="match status" value="1"/>
</dbReference>
<evidence type="ECO:0000256" key="3">
    <source>
        <dbReference type="PROSITE-ProRule" id="PRU00221"/>
    </source>
</evidence>
<dbReference type="PANTHER" id="PTHR22889">
    <property type="entry name" value="WD REPEAT-CONTAINING PROTEIN 89"/>
    <property type="match status" value="1"/>
</dbReference>
<comment type="caution">
    <text evidence="5">The sequence shown here is derived from an EMBL/GenBank/DDBJ whole genome shotgun (WGS) entry which is preliminary data.</text>
</comment>
<sequence>MSRQTVQRPGPRLHRLPRRLDYMLIPAPLDLSLDSMTEKSPLPAIIVTPSSPTHSKDFAIAFLAPPTDGLPQPDPSSRETMLLSRTVAYLFDVVEGSPILFVPQEPPGIPLHPSARTPQPTQTTSQLSPSHPLATTSTLLLHPATVSSSINKLLLLTGFTDGLLNVSDAYEEDEDEAVILTANWGCSIAQAGWVGEKGEGVWAGSDMETFSTWSSELDPILDFDIREPGVHGGDVQWVTDYLVGCHSPSTSIPKLSVFVGSNEGDVALISTPHPLTKPTPRNRQPASSSWYLQTAWTHQHVGVVRALYYDQRHQLVVTGGEDAKLHVWRDSTGGALYEGDDDVDMDVDDAAPTDDEELARRRVKSSRKRESVSDDEDEAMPDRTSYHDGLRATYTAWISARGFWA</sequence>
<evidence type="ECO:0000256" key="1">
    <source>
        <dbReference type="ARBA" id="ARBA00022574"/>
    </source>
</evidence>
<evidence type="ECO:0000256" key="2">
    <source>
        <dbReference type="ARBA" id="ARBA00022737"/>
    </source>
</evidence>
<dbReference type="SUPFAM" id="SSF50978">
    <property type="entry name" value="WD40 repeat-like"/>
    <property type="match status" value="1"/>
</dbReference>
<dbReference type="InterPro" id="IPR036322">
    <property type="entry name" value="WD40_repeat_dom_sf"/>
</dbReference>
<feature type="repeat" description="WD" evidence="3">
    <location>
        <begin position="297"/>
        <end position="338"/>
    </location>
</feature>
<dbReference type="AlphaFoldDB" id="A0A9W8MBZ0"/>
<reference evidence="5" key="1">
    <citation type="submission" date="2022-06" db="EMBL/GenBank/DDBJ databases">
        <title>Genome Sequence of Candolleomyces eurysporus.</title>
        <authorList>
            <person name="Buettner E."/>
        </authorList>
    </citation>
    <scope>NUCLEOTIDE SEQUENCE</scope>
    <source>
        <strain evidence="5">VTCC 930004</strain>
    </source>
</reference>
<dbReference type="InterPro" id="IPR001680">
    <property type="entry name" value="WD40_rpt"/>
</dbReference>
<gene>
    <name evidence="5" type="ORF">H1R20_g12905</name>
</gene>
<evidence type="ECO:0000313" key="5">
    <source>
        <dbReference type="EMBL" id="KAJ2924187.1"/>
    </source>
</evidence>
<keyword evidence="6" id="KW-1185">Reference proteome</keyword>
<protein>
    <recommendedName>
        <fullName evidence="7">WD40 repeat-like protein</fullName>
    </recommendedName>
</protein>
<dbReference type="OrthoDB" id="25131at2759"/>
<feature type="region of interest" description="Disordered" evidence="4">
    <location>
        <begin position="353"/>
        <end position="384"/>
    </location>
</feature>
<accession>A0A9W8MBZ0</accession>
<keyword evidence="1 3" id="KW-0853">WD repeat</keyword>
<keyword evidence="2" id="KW-0677">Repeat</keyword>
<dbReference type="InterPro" id="IPR015943">
    <property type="entry name" value="WD40/YVTN_repeat-like_dom_sf"/>
</dbReference>
<dbReference type="InterPro" id="IPR039328">
    <property type="entry name" value="WDR89"/>
</dbReference>
<dbReference type="EMBL" id="JANBPK010001240">
    <property type="protein sequence ID" value="KAJ2924187.1"/>
    <property type="molecule type" value="Genomic_DNA"/>
</dbReference>
<evidence type="ECO:0008006" key="7">
    <source>
        <dbReference type="Google" id="ProtNLM"/>
    </source>
</evidence>
<dbReference type="Proteomes" id="UP001140091">
    <property type="component" value="Unassembled WGS sequence"/>
</dbReference>
<evidence type="ECO:0000256" key="4">
    <source>
        <dbReference type="SAM" id="MobiDB-lite"/>
    </source>
</evidence>
<name>A0A9W8MBZ0_9AGAR</name>
<dbReference type="PANTHER" id="PTHR22889:SF0">
    <property type="entry name" value="WD REPEAT-CONTAINING PROTEIN 89"/>
    <property type="match status" value="1"/>
</dbReference>
<proteinExistence type="predicted"/>
<evidence type="ECO:0000313" key="6">
    <source>
        <dbReference type="Proteomes" id="UP001140091"/>
    </source>
</evidence>
<organism evidence="5 6">
    <name type="scientific">Candolleomyces eurysporus</name>
    <dbReference type="NCBI Taxonomy" id="2828524"/>
    <lineage>
        <taxon>Eukaryota</taxon>
        <taxon>Fungi</taxon>
        <taxon>Dikarya</taxon>
        <taxon>Basidiomycota</taxon>
        <taxon>Agaricomycotina</taxon>
        <taxon>Agaricomycetes</taxon>
        <taxon>Agaricomycetidae</taxon>
        <taxon>Agaricales</taxon>
        <taxon>Agaricineae</taxon>
        <taxon>Psathyrellaceae</taxon>
        <taxon>Candolleomyces</taxon>
    </lineage>
</organism>